<keyword evidence="3" id="KW-1185">Reference proteome</keyword>
<dbReference type="RefSeq" id="WP_163775729.1">
    <property type="nucleotide sequence ID" value="NZ_AP022569.1"/>
</dbReference>
<organism evidence="2 3">
    <name type="scientific">Mycobacterium cookii</name>
    <dbReference type="NCBI Taxonomy" id="1775"/>
    <lineage>
        <taxon>Bacteria</taxon>
        <taxon>Bacillati</taxon>
        <taxon>Actinomycetota</taxon>
        <taxon>Actinomycetes</taxon>
        <taxon>Mycobacteriales</taxon>
        <taxon>Mycobacteriaceae</taxon>
        <taxon>Mycobacterium</taxon>
    </lineage>
</organism>
<keyword evidence="1" id="KW-0732">Signal</keyword>
<name>A0A7I7KTL5_9MYCO</name>
<gene>
    <name evidence="2" type="ORF">MCOO_14550</name>
</gene>
<accession>A0A7I7KTL5</accession>
<protein>
    <recommendedName>
        <fullName evidence="4">PE family protein</fullName>
    </recommendedName>
</protein>
<dbReference type="EMBL" id="AP022569">
    <property type="protein sequence ID" value="BBX45440.1"/>
    <property type="molecule type" value="Genomic_DNA"/>
</dbReference>
<sequence length="176" mass="17673">MNIRTIGAVGGLAAGAALAFAPLASADDLTTTVDAEISSLNAIFAGQVALAGDTGDLVTGGTGVADTIPLADAPDTAPFTTLDYELYGLFPAIAPPDSAPGAYDVFNGTLTEFYDAYNAFAYLTLDGGAVIPTADLIGAADIALDDGTLTDAALFGDFFNTGLADLATFFGVPFTL</sequence>
<evidence type="ECO:0000256" key="1">
    <source>
        <dbReference type="SAM" id="SignalP"/>
    </source>
</evidence>
<evidence type="ECO:0008006" key="4">
    <source>
        <dbReference type="Google" id="ProtNLM"/>
    </source>
</evidence>
<proteinExistence type="predicted"/>
<evidence type="ECO:0000313" key="3">
    <source>
        <dbReference type="Proteomes" id="UP000465866"/>
    </source>
</evidence>
<reference evidence="2 3" key="1">
    <citation type="journal article" date="2019" name="Emerg. Microbes Infect.">
        <title>Comprehensive subspecies identification of 175 nontuberculous mycobacteria species based on 7547 genomic profiles.</title>
        <authorList>
            <person name="Matsumoto Y."/>
            <person name="Kinjo T."/>
            <person name="Motooka D."/>
            <person name="Nabeya D."/>
            <person name="Jung N."/>
            <person name="Uechi K."/>
            <person name="Horii T."/>
            <person name="Iida T."/>
            <person name="Fujita J."/>
            <person name="Nakamura S."/>
        </authorList>
    </citation>
    <scope>NUCLEOTIDE SEQUENCE [LARGE SCALE GENOMIC DNA]</scope>
    <source>
        <strain evidence="2 3">JCM 12404</strain>
    </source>
</reference>
<feature type="signal peptide" evidence="1">
    <location>
        <begin position="1"/>
        <end position="26"/>
    </location>
</feature>
<dbReference type="KEGG" id="mcoo:MCOO_14550"/>
<feature type="chain" id="PRO_5029655267" description="PE family protein" evidence="1">
    <location>
        <begin position="27"/>
        <end position="176"/>
    </location>
</feature>
<dbReference type="AlphaFoldDB" id="A0A7I7KTL5"/>
<evidence type="ECO:0000313" key="2">
    <source>
        <dbReference type="EMBL" id="BBX45440.1"/>
    </source>
</evidence>
<dbReference type="Proteomes" id="UP000465866">
    <property type="component" value="Chromosome"/>
</dbReference>